<evidence type="ECO:0000313" key="3">
    <source>
        <dbReference type="Proteomes" id="UP000327085"/>
    </source>
</evidence>
<dbReference type="EMBL" id="CABIKO010001154">
    <property type="protein sequence ID" value="VVA41047.1"/>
    <property type="molecule type" value="Genomic_DNA"/>
</dbReference>
<dbReference type="AlphaFoldDB" id="A0A5E4GMD1"/>
<evidence type="ECO:0000313" key="2">
    <source>
        <dbReference type="EMBL" id="VVA41047.1"/>
    </source>
</evidence>
<organism evidence="2 3">
    <name type="scientific">Prunus dulcis</name>
    <name type="common">Almond</name>
    <name type="synonym">Amygdalus dulcis</name>
    <dbReference type="NCBI Taxonomy" id="3755"/>
    <lineage>
        <taxon>Eukaryota</taxon>
        <taxon>Viridiplantae</taxon>
        <taxon>Streptophyta</taxon>
        <taxon>Embryophyta</taxon>
        <taxon>Tracheophyta</taxon>
        <taxon>Spermatophyta</taxon>
        <taxon>Magnoliopsida</taxon>
        <taxon>eudicotyledons</taxon>
        <taxon>Gunneridae</taxon>
        <taxon>Pentapetalae</taxon>
        <taxon>rosids</taxon>
        <taxon>fabids</taxon>
        <taxon>Rosales</taxon>
        <taxon>Rosaceae</taxon>
        <taxon>Amygdaloideae</taxon>
        <taxon>Amygdaleae</taxon>
        <taxon>Prunus</taxon>
    </lineage>
</organism>
<proteinExistence type="predicted"/>
<reference evidence="2" key="1">
    <citation type="submission" date="2019-07" db="EMBL/GenBank/DDBJ databases">
        <authorList>
            <person name="Alioto T."/>
            <person name="Alioto T."/>
            <person name="Gomez Garrido J."/>
        </authorList>
    </citation>
    <scope>NUCLEOTIDE SEQUENCE [LARGE SCALE GENOMIC DNA]</scope>
</reference>
<evidence type="ECO:0000313" key="1">
    <source>
        <dbReference type="EMBL" id="KAI5350191.1"/>
    </source>
</evidence>
<gene>
    <name evidence="2" type="ORF">ALMOND_2B032764</name>
    <name evidence="1" type="ORF">L3X38_003082</name>
</gene>
<name>A0A5E4GMD1_PRUDU</name>
<dbReference type="Proteomes" id="UP000327085">
    <property type="component" value="Unassembled WGS sequence"/>
</dbReference>
<protein>
    <submittedName>
        <fullName evidence="2">Uncharacterized protein</fullName>
    </submittedName>
</protein>
<dbReference type="Gramene" id="VVA41047">
    <property type="protein sequence ID" value="VVA41047"/>
    <property type="gene ID" value="Prudul26B032764"/>
</dbReference>
<evidence type="ECO:0000313" key="4">
    <source>
        <dbReference type="Proteomes" id="UP001054821"/>
    </source>
</evidence>
<dbReference type="InParanoid" id="A0A5E4GMD1"/>
<dbReference type="Proteomes" id="UP001054821">
    <property type="component" value="Chromosome 1"/>
</dbReference>
<reference evidence="1 4" key="3">
    <citation type="journal article" date="2022" name="G3 (Bethesda)">
        <title>Whole-genome sequence and methylome profiling of the almond [Prunus dulcis (Mill.) D.A. Webb] cultivar 'Nonpareil'.</title>
        <authorList>
            <person name="D'Amico-Willman K.M."/>
            <person name="Ouma W.Z."/>
            <person name="Meulia T."/>
            <person name="Sideli G.M."/>
            <person name="Gradziel T.M."/>
            <person name="Fresnedo-Ramirez J."/>
        </authorList>
    </citation>
    <scope>NUCLEOTIDE SEQUENCE [LARGE SCALE GENOMIC DNA]</scope>
    <source>
        <strain evidence="1">Clone GOH B32 T37-40</strain>
    </source>
</reference>
<accession>A0A5E4GMD1</accession>
<sequence>MEKGGGRSSRNRTFSCNEFIAGERCKNVGIQDSFKGLCQDLHNISDNKFSAGERCKDVGIQNSFNALGQDNLSGNKFSAGEHCQNVGIKGSFNGEGAVKFYPAGAASYSLGEEEAESIRRKK</sequence>
<reference evidence="3" key="2">
    <citation type="journal article" date="2020" name="Plant J.">
        <title>Transposons played a major role in the diversification between the closely related almond and peach genomes: results from the almond genome sequence.</title>
        <authorList>
            <person name="Alioto T."/>
            <person name="Alexiou K.G."/>
            <person name="Bardil A."/>
            <person name="Barteri F."/>
            <person name="Castanera R."/>
            <person name="Cruz F."/>
            <person name="Dhingra A."/>
            <person name="Duval H."/>
            <person name="Fernandez I Marti A."/>
            <person name="Frias L."/>
            <person name="Galan B."/>
            <person name="Garcia J.L."/>
            <person name="Howad W."/>
            <person name="Gomez-Garrido J."/>
            <person name="Gut M."/>
            <person name="Julca I."/>
            <person name="Morata J."/>
            <person name="Puigdomenech P."/>
            <person name="Ribeca P."/>
            <person name="Rubio Cabetas M.J."/>
            <person name="Vlasova A."/>
            <person name="Wirthensohn M."/>
            <person name="Garcia-Mas J."/>
            <person name="Gabaldon T."/>
            <person name="Casacuberta J.M."/>
            <person name="Arus P."/>
        </authorList>
    </citation>
    <scope>NUCLEOTIDE SEQUENCE [LARGE SCALE GENOMIC DNA]</scope>
    <source>
        <strain evidence="3">cv. Texas</strain>
    </source>
</reference>
<dbReference type="EMBL" id="JAJFAZ020000001">
    <property type="protein sequence ID" value="KAI5350191.1"/>
    <property type="molecule type" value="Genomic_DNA"/>
</dbReference>
<keyword evidence="4" id="KW-1185">Reference proteome</keyword>